<dbReference type="InterPro" id="IPR011033">
    <property type="entry name" value="PRC_barrel-like_sf"/>
</dbReference>
<accession>A0A9X2KHA2</accession>
<reference evidence="3" key="1">
    <citation type="submission" date="2022-03" db="EMBL/GenBank/DDBJ databases">
        <title>Aurantimonas Liuensis sp. Nov., isolated from the hadal seawater of the Mariana Trench.</title>
        <authorList>
            <person name="Liu R."/>
        </authorList>
    </citation>
    <scope>NUCLEOTIDE SEQUENCE</scope>
    <source>
        <strain evidence="3">LRZ36</strain>
    </source>
</reference>
<dbReference type="SUPFAM" id="SSF50346">
    <property type="entry name" value="PRC-barrel domain"/>
    <property type="match status" value="1"/>
</dbReference>
<feature type="domain" description="PRC-barrel" evidence="2">
    <location>
        <begin position="79"/>
        <end position="126"/>
    </location>
</feature>
<dbReference type="Gene3D" id="2.30.30.240">
    <property type="entry name" value="PRC-barrel domain"/>
    <property type="match status" value="1"/>
</dbReference>
<name>A0A9X2KHA2_9HYPH</name>
<dbReference type="AlphaFoldDB" id="A0A9X2KHA2"/>
<evidence type="ECO:0000313" key="3">
    <source>
        <dbReference type="EMBL" id="MCP3054477.1"/>
    </source>
</evidence>
<keyword evidence="1" id="KW-0732">Signal</keyword>
<dbReference type="RefSeq" id="WP_253963353.1">
    <property type="nucleotide sequence ID" value="NZ_JALHBS010000027.1"/>
</dbReference>
<gene>
    <name evidence="3" type="ORF">MJ956_04880</name>
</gene>
<organism evidence="3 4">
    <name type="scientific">Aurantimonas marianensis</name>
    <dbReference type="NCBI Taxonomy" id="2920428"/>
    <lineage>
        <taxon>Bacteria</taxon>
        <taxon>Pseudomonadati</taxon>
        <taxon>Pseudomonadota</taxon>
        <taxon>Alphaproteobacteria</taxon>
        <taxon>Hyphomicrobiales</taxon>
        <taxon>Aurantimonadaceae</taxon>
        <taxon>Aurantimonas</taxon>
    </lineage>
</organism>
<protein>
    <submittedName>
        <fullName evidence="3">PRC-barrel domain-containing protein</fullName>
    </submittedName>
</protein>
<sequence length="153" mass="16509">MYQAKNIIGAAVIAVAMSGGAAFSQSAYTGDMMDMSAMRGDLIRARDITGGEIYTVNEAYDEASWTAGNRYDGIGDGWNQIGEIEDIVLSKDGKMIGVVGEIGGFLDIADKHVMIPVEDVRLVAVDDKTYALVTRYSEEALENLPGVDEGFWN</sequence>
<dbReference type="Pfam" id="PF05239">
    <property type="entry name" value="PRC"/>
    <property type="match status" value="1"/>
</dbReference>
<dbReference type="InterPro" id="IPR027275">
    <property type="entry name" value="PRC-brl_dom"/>
</dbReference>
<dbReference type="Proteomes" id="UP001155220">
    <property type="component" value="Unassembled WGS sequence"/>
</dbReference>
<feature type="signal peptide" evidence="1">
    <location>
        <begin position="1"/>
        <end position="21"/>
    </location>
</feature>
<proteinExistence type="predicted"/>
<keyword evidence="4" id="KW-1185">Reference proteome</keyword>
<evidence type="ECO:0000256" key="1">
    <source>
        <dbReference type="SAM" id="SignalP"/>
    </source>
</evidence>
<feature type="chain" id="PRO_5040810044" evidence="1">
    <location>
        <begin position="22"/>
        <end position="153"/>
    </location>
</feature>
<comment type="caution">
    <text evidence="3">The sequence shown here is derived from an EMBL/GenBank/DDBJ whole genome shotgun (WGS) entry which is preliminary data.</text>
</comment>
<evidence type="ECO:0000313" key="4">
    <source>
        <dbReference type="Proteomes" id="UP001155220"/>
    </source>
</evidence>
<dbReference type="EMBL" id="JALHBS010000027">
    <property type="protein sequence ID" value="MCP3054477.1"/>
    <property type="molecule type" value="Genomic_DNA"/>
</dbReference>
<evidence type="ECO:0000259" key="2">
    <source>
        <dbReference type="Pfam" id="PF05239"/>
    </source>
</evidence>